<sequence>MKTIFVPIAALLLASCSTQLLPDQAPIIDGAVSSAEPRATAAGEEMLAMGGSATDAALATLVALTVVEPQSSGIGGGGFLVRSDAQGNVITYDGRETAPSAADERWFLGEDGEPLDFRSVVPGGRSVGVPGNIAMIKLAHDRHGKLEWAELFKPAIRLARHGFPMTRRLHDMLARKSDAIMGPMGSIAAFSEAGRALYYRADGTPHPVGTMLTNPALAEFLERVAAEGPDAFYTGSNAARIAASVQQAAQAPAPMTVADIEAYEAKTRAPVCMDYRAHRVCSMGPPSSGATTMLQILGLLERFDLSALSPDDPAFWHLFTEASRLAYADREAYLGDADFVWVPVAGLLDDDYLAARSALISPDTVMAEVRPGTPPGAMAMADGDEPPESGTSHFAVADGQGNVVSLTSTIEGAFGSGLIVNGYYLNNELTDFSFSPTSDGKPVANAVAAGKRPRSSMTPSIVFAADGEPVLAVGAAGGSTIIVQTAKNIIAVIDWGMSAGDALAIRNVFAPGNVVMVEEGPGDAALIASLAAMGHENVRSVGPRFKANAVHKINGRWVPAFDPRTQKDVELP</sequence>
<dbReference type="InterPro" id="IPR051792">
    <property type="entry name" value="GGT_bact"/>
</dbReference>
<dbReference type="NCBIfam" id="TIGR00066">
    <property type="entry name" value="g_glut_trans"/>
    <property type="match status" value="1"/>
</dbReference>
<dbReference type="RefSeq" id="WP_218632129.1">
    <property type="nucleotide sequence ID" value="NZ_JAHVAH010000001.1"/>
</dbReference>
<dbReference type="Pfam" id="PF01019">
    <property type="entry name" value="G_glu_transpept"/>
    <property type="match status" value="1"/>
</dbReference>
<dbReference type="GO" id="GO:0103068">
    <property type="term" value="F:leukotriene C4 gamma-glutamyl transferase activity"/>
    <property type="evidence" value="ECO:0007669"/>
    <property type="project" value="UniProtKB-EC"/>
</dbReference>
<dbReference type="Proteomes" id="UP000698028">
    <property type="component" value="Unassembled WGS sequence"/>
</dbReference>
<feature type="chain" id="PRO_5046386633" description="Glutathione hydrolase proenzyme" evidence="3">
    <location>
        <begin position="23"/>
        <end position="572"/>
    </location>
</feature>
<dbReference type="EC" id="3.4.19.13" evidence="2"/>
<reference evidence="4 5" key="1">
    <citation type="submission" date="2021-07" db="EMBL/GenBank/DDBJ databases">
        <title>The draft genome sequence of Sphingomicrobium sp. B8.</title>
        <authorList>
            <person name="Mu L."/>
        </authorList>
    </citation>
    <scope>NUCLEOTIDE SEQUENCE [LARGE SCALE GENOMIC DNA]</scope>
    <source>
        <strain evidence="4 5">B8</strain>
    </source>
</reference>
<evidence type="ECO:0000313" key="4">
    <source>
        <dbReference type="EMBL" id="MBW0144102.1"/>
    </source>
</evidence>
<comment type="caution">
    <text evidence="4">The sequence shown here is derived from an EMBL/GenBank/DDBJ whole genome shotgun (WGS) entry which is preliminary data.</text>
</comment>
<proteinExistence type="inferred from homology"/>
<dbReference type="PANTHER" id="PTHR43199:SF1">
    <property type="entry name" value="GLUTATHIONE HYDROLASE PROENZYME"/>
    <property type="match status" value="1"/>
</dbReference>
<keyword evidence="3" id="KW-0732">Signal</keyword>
<dbReference type="PANTHER" id="PTHR43199">
    <property type="entry name" value="GLUTATHIONE HYDROLASE"/>
    <property type="match status" value="1"/>
</dbReference>
<comment type="similarity">
    <text evidence="1 2">Belongs to the gamma-glutamyltransferase family.</text>
</comment>
<gene>
    <name evidence="4" type="primary">ggt</name>
    <name evidence="4" type="ORF">KTQ36_02175</name>
</gene>
<dbReference type="InterPro" id="IPR000101">
    <property type="entry name" value="GGT_peptidase"/>
</dbReference>
<feature type="signal peptide" evidence="3">
    <location>
        <begin position="1"/>
        <end position="22"/>
    </location>
</feature>
<dbReference type="EC" id="2.3.2.2" evidence="2"/>
<dbReference type="PROSITE" id="PS51257">
    <property type="entry name" value="PROKAR_LIPOPROTEIN"/>
    <property type="match status" value="1"/>
</dbReference>
<comment type="catalytic activity">
    <reaction evidence="2">
        <text>an N-terminal (5-L-glutamyl)-[peptide] + an alpha-amino acid = 5-L-glutamyl amino acid + an N-terminal L-alpha-aminoacyl-[peptide]</text>
        <dbReference type="Rhea" id="RHEA:23904"/>
        <dbReference type="Rhea" id="RHEA-COMP:9780"/>
        <dbReference type="Rhea" id="RHEA-COMP:9795"/>
        <dbReference type="ChEBI" id="CHEBI:77644"/>
        <dbReference type="ChEBI" id="CHEBI:78597"/>
        <dbReference type="ChEBI" id="CHEBI:78599"/>
        <dbReference type="ChEBI" id="CHEBI:78608"/>
        <dbReference type="EC" id="2.3.2.2"/>
    </reaction>
</comment>
<keyword evidence="2 4" id="KW-0012">Acyltransferase</keyword>
<organism evidence="4 5">
    <name type="scientific">Sphingomicrobium clamense</name>
    <dbReference type="NCBI Taxonomy" id="2851013"/>
    <lineage>
        <taxon>Bacteria</taxon>
        <taxon>Pseudomonadati</taxon>
        <taxon>Pseudomonadota</taxon>
        <taxon>Alphaproteobacteria</taxon>
        <taxon>Sphingomonadales</taxon>
        <taxon>Sphingomonadaceae</taxon>
        <taxon>Sphingomicrobium</taxon>
    </lineage>
</organism>
<evidence type="ECO:0000256" key="1">
    <source>
        <dbReference type="ARBA" id="ARBA00009381"/>
    </source>
</evidence>
<accession>A0ABS6V3H2</accession>
<name>A0ABS6V3H2_9SPHN</name>
<keyword evidence="2" id="KW-0378">Hydrolase</keyword>
<comment type="subunit">
    <text evidence="2">This enzyme consists of two polypeptide chains, which are synthesized in precursor form from a single polypeptide.</text>
</comment>
<comment type="catalytic activity">
    <reaction evidence="2">
        <text>an S-substituted glutathione + H2O = an S-substituted L-cysteinylglycine + L-glutamate</text>
        <dbReference type="Rhea" id="RHEA:59468"/>
        <dbReference type="ChEBI" id="CHEBI:15377"/>
        <dbReference type="ChEBI" id="CHEBI:29985"/>
        <dbReference type="ChEBI" id="CHEBI:90779"/>
        <dbReference type="ChEBI" id="CHEBI:143103"/>
        <dbReference type="EC" id="3.4.19.13"/>
    </reaction>
</comment>
<evidence type="ECO:0000256" key="3">
    <source>
        <dbReference type="SAM" id="SignalP"/>
    </source>
</evidence>
<keyword evidence="2" id="KW-0865">Zymogen</keyword>
<evidence type="ECO:0000313" key="5">
    <source>
        <dbReference type="Proteomes" id="UP000698028"/>
    </source>
</evidence>
<evidence type="ECO:0000256" key="2">
    <source>
        <dbReference type="RuleBase" id="RU368036"/>
    </source>
</evidence>
<comment type="catalytic activity">
    <reaction evidence="2">
        <text>glutathione + H2O = L-cysteinylglycine + L-glutamate</text>
        <dbReference type="Rhea" id="RHEA:28807"/>
        <dbReference type="ChEBI" id="CHEBI:15377"/>
        <dbReference type="ChEBI" id="CHEBI:29985"/>
        <dbReference type="ChEBI" id="CHEBI:57925"/>
        <dbReference type="ChEBI" id="CHEBI:61694"/>
        <dbReference type="EC" id="3.4.19.13"/>
    </reaction>
</comment>
<comment type="pathway">
    <text evidence="2">Sulfur metabolism; glutathione metabolism.</text>
</comment>
<comment type="PTM">
    <text evidence="2">Cleaved by autocatalysis into a large and a small subunit.</text>
</comment>
<keyword evidence="2 4" id="KW-0808">Transferase</keyword>
<keyword evidence="2" id="KW-0317">Glutathione biosynthesis</keyword>
<protein>
    <recommendedName>
        <fullName evidence="2">Glutathione hydrolase proenzyme</fullName>
        <ecNumber evidence="2">2.3.2.2</ecNumber>
        <ecNumber evidence="2">3.4.19.13</ecNumber>
    </recommendedName>
    <component>
        <recommendedName>
            <fullName evidence="2">Glutathione hydrolase large chain</fullName>
        </recommendedName>
    </component>
    <component>
        <recommendedName>
            <fullName evidence="2">Glutathione hydrolase small chain</fullName>
        </recommendedName>
    </component>
</protein>
<dbReference type="EMBL" id="JAHVAH010000001">
    <property type="protein sequence ID" value="MBW0144102.1"/>
    <property type="molecule type" value="Genomic_DNA"/>
</dbReference>
<keyword evidence="5" id="KW-1185">Reference proteome</keyword>